<sequence length="270" mass="29203">MTLQKRNNVHLAGSGSATLILSHGFGCDQSMWKFLLPHFVTRFRVVTYDLVGAGQSAVELHDRDKYASLWGYASDLNELIDEYAEGPVILVGHSVGAMIGVLADRQRPGRISAHAMIGASPCYIDSPDYTGGFSLQEIHSLLDTLDDNYLGWSSTMAPILMGAPGQPALGEELTNSFRRTDAQIARHFARVIFLSDHRQDIAGLPTPTLIVQCGDDPVVPVAVGEYLHSVLPDSQLNLIDNIGHYPQMSAPSACSAAMDSFLTQRGLGHG</sequence>
<evidence type="ECO:0000313" key="3">
    <source>
        <dbReference type="EMBL" id="OLS64383.1"/>
    </source>
</evidence>
<protein>
    <submittedName>
        <fullName evidence="3">Sigma factor SigB regulation protein RsbQ</fullName>
    </submittedName>
</protein>
<dbReference type="Proteomes" id="UP000186736">
    <property type="component" value="Unassembled WGS sequence"/>
</dbReference>
<dbReference type="PANTHER" id="PTHR43039">
    <property type="entry name" value="ESTERASE-RELATED"/>
    <property type="match status" value="1"/>
</dbReference>
<organism evidence="3 4">
    <name type="scientific">Pseudomonas putida</name>
    <name type="common">Arthrobacter siderocapsulatus</name>
    <dbReference type="NCBI Taxonomy" id="303"/>
    <lineage>
        <taxon>Bacteria</taxon>
        <taxon>Pseudomonadati</taxon>
        <taxon>Pseudomonadota</taxon>
        <taxon>Gammaproteobacteria</taxon>
        <taxon>Pseudomonadales</taxon>
        <taxon>Pseudomonadaceae</taxon>
        <taxon>Pseudomonas</taxon>
    </lineage>
</organism>
<evidence type="ECO:0000313" key="4">
    <source>
        <dbReference type="Proteomes" id="UP000186736"/>
    </source>
</evidence>
<comment type="caution">
    <text evidence="3">The sequence shown here is derived from an EMBL/GenBank/DDBJ whole genome shotgun (WGS) entry which is preliminary data.</text>
</comment>
<accession>A0A1Q9RAB0</accession>
<dbReference type="RefSeq" id="WP_075801750.1">
    <property type="nucleotide sequence ID" value="NZ_MKZO01000006.1"/>
</dbReference>
<dbReference type="Gene3D" id="3.40.50.1820">
    <property type="entry name" value="alpha/beta hydrolase"/>
    <property type="match status" value="1"/>
</dbReference>
<dbReference type="InterPro" id="IPR000073">
    <property type="entry name" value="AB_hydrolase_1"/>
</dbReference>
<dbReference type="SUPFAM" id="SSF53474">
    <property type="entry name" value="alpha/beta-Hydrolases"/>
    <property type="match status" value="1"/>
</dbReference>
<dbReference type="Pfam" id="PF12697">
    <property type="entry name" value="Abhydrolase_6"/>
    <property type="match status" value="1"/>
</dbReference>
<dbReference type="OrthoDB" id="8680283at2"/>
<dbReference type="InterPro" id="IPR029058">
    <property type="entry name" value="AB_hydrolase_fold"/>
</dbReference>
<evidence type="ECO:0000259" key="2">
    <source>
        <dbReference type="Pfam" id="PF12697"/>
    </source>
</evidence>
<gene>
    <name evidence="3" type="primary">rsbQ</name>
    <name evidence="3" type="ORF">PSEMO_06680</name>
</gene>
<proteinExistence type="inferred from homology"/>
<feature type="domain" description="AB hydrolase-1" evidence="2">
    <location>
        <begin position="19"/>
        <end position="255"/>
    </location>
</feature>
<comment type="similarity">
    <text evidence="1">Belongs to the AB hydrolase superfamily.</text>
</comment>
<evidence type="ECO:0000256" key="1">
    <source>
        <dbReference type="ARBA" id="ARBA00008645"/>
    </source>
</evidence>
<reference evidence="3 4" key="1">
    <citation type="submission" date="2016-10" db="EMBL/GenBank/DDBJ databases">
        <title>Genome Sequence of Pseudomonas putida GM4FR.</title>
        <authorList>
            <person name="Poehlein A."/>
            <person name="Wemheuer F."/>
            <person name="Hollensteiner J."/>
            <person name="Wemheuer B."/>
        </authorList>
    </citation>
    <scope>NUCLEOTIDE SEQUENCE [LARGE SCALE GENOMIC DNA]</scope>
    <source>
        <strain evidence="3 4">GM4FR</strain>
    </source>
</reference>
<dbReference type="AlphaFoldDB" id="A0A1Q9RAB0"/>
<dbReference type="PRINTS" id="PR00111">
    <property type="entry name" value="ABHYDROLASE"/>
</dbReference>
<dbReference type="EMBL" id="MKZO01000006">
    <property type="protein sequence ID" value="OLS64383.1"/>
    <property type="molecule type" value="Genomic_DNA"/>
</dbReference>
<name>A0A1Q9RAB0_PSEPU</name>